<dbReference type="GO" id="GO:0016787">
    <property type="term" value="F:hydrolase activity"/>
    <property type="evidence" value="ECO:0007669"/>
    <property type="project" value="UniProtKB-KW"/>
</dbReference>
<dbReference type="Gene3D" id="3.40.50.1820">
    <property type="entry name" value="alpha/beta hydrolase"/>
    <property type="match status" value="1"/>
</dbReference>
<reference evidence="2" key="1">
    <citation type="journal article" date="2019" name="Int. J. Syst. Evol. Microbiol.">
        <title>The Global Catalogue of Microorganisms (GCM) 10K type strain sequencing project: providing services to taxonomists for standard genome sequencing and annotation.</title>
        <authorList>
            <consortium name="The Broad Institute Genomics Platform"/>
            <consortium name="The Broad Institute Genome Sequencing Center for Infectious Disease"/>
            <person name="Wu L."/>
            <person name="Ma J."/>
        </authorList>
    </citation>
    <scope>NUCLEOTIDE SEQUENCE [LARGE SCALE GENOMIC DNA]</scope>
    <source>
        <strain evidence="2">CCUG 54522</strain>
    </source>
</reference>
<evidence type="ECO:0000313" key="2">
    <source>
        <dbReference type="Proteomes" id="UP001596135"/>
    </source>
</evidence>
<organism evidence="1 2">
    <name type="scientific">Nocardioides hankookensis</name>
    <dbReference type="NCBI Taxonomy" id="443157"/>
    <lineage>
        <taxon>Bacteria</taxon>
        <taxon>Bacillati</taxon>
        <taxon>Actinomycetota</taxon>
        <taxon>Actinomycetes</taxon>
        <taxon>Propionibacteriales</taxon>
        <taxon>Nocardioidaceae</taxon>
        <taxon>Nocardioides</taxon>
    </lineage>
</organism>
<dbReference type="RefSeq" id="WP_379157051.1">
    <property type="nucleotide sequence ID" value="NZ_JBHSRJ010000006.1"/>
</dbReference>
<dbReference type="EMBL" id="JBHSRJ010000006">
    <property type="protein sequence ID" value="MFC6044842.1"/>
    <property type="molecule type" value="Genomic_DNA"/>
</dbReference>
<evidence type="ECO:0000313" key="1">
    <source>
        <dbReference type="EMBL" id="MFC6044842.1"/>
    </source>
</evidence>
<comment type="caution">
    <text evidence="1">The sequence shown here is derived from an EMBL/GenBank/DDBJ whole genome shotgun (WGS) entry which is preliminary data.</text>
</comment>
<dbReference type="SUPFAM" id="SSF53474">
    <property type="entry name" value="alpha/beta-Hydrolases"/>
    <property type="match status" value="1"/>
</dbReference>
<keyword evidence="1" id="KW-0378">Hydrolase</keyword>
<proteinExistence type="predicted"/>
<keyword evidence="2" id="KW-1185">Reference proteome</keyword>
<sequence length="44" mass="4923">MLLHGIAGQGRAWERVEHELADSFQVLTPDLFGFGPSECPQIRL</sequence>
<dbReference type="Proteomes" id="UP001596135">
    <property type="component" value="Unassembled WGS sequence"/>
</dbReference>
<gene>
    <name evidence="1" type="ORF">ACFPYL_17260</name>
</gene>
<accession>A0ABW1LNX5</accession>
<dbReference type="InterPro" id="IPR029058">
    <property type="entry name" value="AB_hydrolase_fold"/>
</dbReference>
<protein>
    <submittedName>
        <fullName evidence="1">Alpha/beta fold hydrolase</fullName>
    </submittedName>
</protein>
<name>A0ABW1LNX5_9ACTN</name>